<reference evidence="1 2" key="1">
    <citation type="submission" date="2019-05" db="EMBL/GenBank/DDBJ databases">
        <title>Another draft genome of Portunus trituberculatus and its Hox gene families provides insights of decapod evolution.</title>
        <authorList>
            <person name="Jeong J.-H."/>
            <person name="Song I."/>
            <person name="Kim S."/>
            <person name="Choi T."/>
            <person name="Kim D."/>
            <person name="Ryu S."/>
            <person name="Kim W."/>
        </authorList>
    </citation>
    <scope>NUCLEOTIDE SEQUENCE [LARGE SCALE GENOMIC DNA]</scope>
    <source>
        <tissue evidence="1">Muscle</tissue>
    </source>
</reference>
<keyword evidence="2" id="KW-1185">Reference proteome</keyword>
<protein>
    <submittedName>
        <fullName evidence="1">Uncharacterized protein</fullName>
    </submittedName>
</protein>
<evidence type="ECO:0000313" key="1">
    <source>
        <dbReference type="EMBL" id="MPC60152.1"/>
    </source>
</evidence>
<comment type="caution">
    <text evidence="1">The sequence shown here is derived from an EMBL/GenBank/DDBJ whole genome shotgun (WGS) entry which is preliminary data.</text>
</comment>
<gene>
    <name evidence="1" type="ORF">E2C01_054189</name>
</gene>
<name>A0A5B7GML5_PORTR</name>
<proteinExistence type="predicted"/>
<accession>A0A5B7GML5</accession>
<dbReference type="AlphaFoldDB" id="A0A5B7GML5"/>
<organism evidence="1 2">
    <name type="scientific">Portunus trituberculatus</name>
    <name type="common">Swimming crab</name>
    <name type="synonym">Neptunus trituberculatus</name>
    <dbReference type="NCBI Taxonomy" id="210409"/>
    <lineage>
        <taxon>Eukaryota</taxon>
        <taxon>Metazoa</taxon>
        <taxon>Ecdysozoa</taxon>
        <taxon>Arthropoda</taxon>
        <taxon>Crustacea</taxon>
        <taxon>Multicrustacea</taxon>
        <taxon>Malacostraca</taxon>
        <taxon>Eumalacostraca</taxon>
        <taxon>Eucarida</taxon>
        <taxon>Decapoda</taxon>
        <taxon>Pleocyemata</taxon>
        <taxon>Brachyura</taxon>
        <taxon>Eubrachyura</taxon>
        <taxon>Portunoidea</taxon>
        <taxon>Portunidae</taxon>
        <taxon>Portuninae</taxon>
        <taxon>Portunus</taxon>
    </lineage>
</organism>
<dbReference type="Proteomes" id="UP000324222">
    <property type="component" value="Unassembled WGS sequence"/>
</dbReference>
<dbReference type="EMBL" id="VSRR010017230">
    <property type="protein sequence ID" value="MPC60152.1"/>
    <property type="molecule type" value="Genomic_DNA"/>
</dbReference>
<evidence type="ECO:0000313" key="2">
    <source>
        <dbReference type="Proteomes" id="UP000324222"/>
    </source>
</evidence>
<sequence>MPPCVLCQRRQFYHAQSHTLHSASFLGGLSFHSQSLDLWRRDAKLFTARTRNLTSHSRYLAGGSRLIAWSACHLQHRKTRPTGDGVTGDALDSTGVRRGARLPCSRSGTSFTFCRTSGSTIHTRCISAAPVLAV</sequence>